<name>A0A4P9WKQ7_9FUNG</name>
<accession>A0A4P9WKQ7</accession>
<organism evidence="2 3">
    <name type="scientific">Blyttiomyces helicus</name>
    <dbReference type="NCBI Taxonomy" id="388810"/>
    <lineage>
        <taxon>Eukaryota</taxon>
        <taxon>Fungi</taxon>
        <taxon>Fungi incertae sedis</taxon>
        <taxon>Chytridiomycota</taxon>
        <taxon>Chytridiomycota incertae sedis</taxon>
        <taxon>Chytridiomycetes</taxon>
        <taxon>Chytridiomycetes incertae sedis</taxon>
        <taxon>Blyttiomyces</taxon>
    </lineage>
</organism>
<dbReference type="EMBL" id="KZ994179">
    <property type="protein sequence ID" value="RKO93589.1"/>
    <property type="molecule type" value="Genomic_DNA"/>
</dbReference>
<dbReference type="Proteomes" id="UP000269721">
    <property type="component" value="Unassembled WGS sequence"/>
</dbReference>
<proteinExistence type="predicted"/>
<protein>
    <submittedName>
        <fullName evidence="2">Uncharacterized protein</fullName>
    </submittedName>
</protein>
<dbReference type="Gene3D" id="2.40.50.140">
    <property type="entry name" value="Nucleic acid-binding proteins"/>
    <property type="match status" value="1"/>
</dbReference>
<gene>
    <name evidence="2" type="ORF">BDK51DRAFT_30333</name>
</gene>
<feature type="region of interest" description="Disordered" evidence="1">
    <location>
        <begin position="142"/>
        <end position="174"/>
    </location>
</feature>
<dbReference type="InterPro" id="IPR012340">
    <property type="entry name" value="NA-bd_OB-fold"/>
</dbReference>
<sequence length="319" mass="34283">MADRSSNASPWSQRTLQSCSTKQSSNLSSFKKNLAETGAEFPESLEGEGEEVDAKRAKNVPGLAIPDDPERARRLDEDERDEEEELSHTLAELEGLLSLKQREADERDMDDNAHGPSDGGVGAGVGGATVGGIVVVAYGTGAATRSRSRDRDRPPAELNSAAGRSGYGADSCGRGGNTMDDAPVLYKIYDGKVSGMKNFGAFTTLEGVRSKAEGMLHTGSIQVGGARTNHPNESPTSLLRLSLCLSPRKDYPTFDDDADLLNCEDAEEELDIEFPEEELLLTKQSVQLFPIKIVQNPDGSINRAALAASALAKERREIR</sequence>
<evidence type="ECO:0000313" key="2">
    <source>
        <dbReference type="EMBL" id="RKO93589.1"/>
    </source>
</evidence>
<dbReference type="OrthoDB" id="10253254at2759"/>
<evidence type="ECO:0000256" key="1">
    <source>
        <dbReference type="SAM" id="MobiDB-lite"/>
    </source>
</evidence>
<reference evidence="3" key="1">
    <citation type="journal article" date="2018" name="Nat. Microbiol.">
        <title>Leveraging single-cell genomics to expand the fungal tree of life.</title>
        <authorList>
            <person name="Ahrendt S.R."/>
            <person name="Quandt C.A."/>
            <person name="Ciobanu D."/>
            <person name="Clum A."/>
            <person name="Salamov A."/>
            <person name="Andreopoulos B."/>
            <person name="Cheng J.F."/>
            <person name="Woyke T."/>
            <person name="Pelin A."/>
            <person name="Henrissat B."/>
            <person name="Reynolds N.K."/>
            <person name="Benny G.L."/>
            <person name="Smith M.E."/>
            <person name="James T.Y."/>
            <person name="Grigoriev I.V."/>
        </authorList>
    </citation>
    <scope>NUCLEOTIDE SEQUENCE [LARGE SCALE GENOMIC DNA]</scope>
</reference>
<feature type="region of interest" description="Disordered" evidence="1">
    <location>
        <begin position="1"/>
        <end position="124"/>
    </location>
</feature>
<feature type="compositionally biased region" description="Basic and acidic residues" evidence="1">
    <location>
        <begin position="100"/>
        <end position="113"/>
    </location>
</feature>
<feature type="compositionally biased region" description="Basic and acidic residues" evidence="1">
    <location>
        <begin position="68"/>
        <end position="77"/>
    </location>
</feature>
<keyword evidence="3" id="KW-1185">Reference proteome</keyword>
<dbReference type="AlphaFoldDB" id="A0A4P9WKQ7"/>
<evidence type="ECO:0000313" key="3">
    <source>
        <dbReference type="Proteomes" id="UP000269721"/>
    </source>
</evidence>
<feature type="compositionally biased region" description="Polar residues" evidence="1">
    <location>
        <begin position="1"/>
        <end position="31"/>
    </location>
</feature>